<keyword evidence="2" id="KW-1185">Reference proteome</keyword>
<accession>B9Z324</accession>
<dbReference type="eggNOG" id="COG4382">
    <property type="taxonomic scope" value="Bacteria"/>
</dbReference>
<gene>
    <name evidence="1" type="ORF">FuraDRAFT_1737</name>
</gene>
<sequence>MKTTHRPALLAKVHIARKELALQDDAYRALLVQLTGKTSAKDLDEPALEKVLAHFTKCGWQPAKSTAKKHGQRPQTVKSRQAYIGKIEALLADAGRHWSYAQALASRMFGVEKLEWCDDDQVRSVMVALEIEARRHGRGR</sequence>
<evidence type="ECO:0000313" key="1">
    <source>
        <dbReference type="EMBL" id="EEG08977.1"/>
    </source>
</evidence>
<proteinExistence type="predicted"/>
<reference evidence="1 2" key="1">
    <citation type="submission" date="2009-02" db="EMBL/GenBank/DDBJ databases">
        <title>Sequencing of the draft genome and assembly of Lutiella nitroferrum 2002.</title>
        <authorList>
            <consortium name="US DOE Joint Genome Institute (JGI-PGF)"/>
            <person name="Lucas S."/>
            <person name="Copeland A."/>
            <person name="Lapidus A."/>
            <person name="Glavina del Rio T."/>
            <person name="Tice H."/>
            <person name="Bruce D."/>
            <person name="Goodwin L."/>
            <person name="Pitluck S."/>
            <person name="Larimer F."/>
            <person name="Land M.L."/>
            <person name="Hauser L."/>
            <person name="Coates J.D."/>
        </authorList>
    </citation>
    <scope>NUCLEOTIDE SEQUENCE [LARGE SCALE GENOMIC DNA]</scope>
    <source>
        <strain evidence="1 2">2002</strain>
    </source>
</reference>
<dbReference type="RefSeq" id="WP_008953757.1">
    <property type="nucleotide sequence ID" value="NZ_ACIS01000004.1"/>
</dbReference>
<organism evidence="1 2">
    <name type="scientific">Pseudogulbenkiania ferrooxidans 2002</name>
    <dbReference type="NCBI Taxonomy" id="279714"/>
    <lineage>
        <taxon>Bacteria</taxon>
        <taxon>Pseudomonadati</taxon>
        <taxon>Pseudomonadota</taxon>
        <taxon>Betaproteobacteria</taxon>
        <taxon>Neisseriales</taxon>
        <taxon>Chromobacteriaceae</taxon>
        <taxon>Pseudogulbenkiania</taxon>
    </lineage>
</organism>
<dbReference type="AlphaFoldDB" id="B9Z324"/>
<dbReference type="EMBL" id="ACIS01000004">
    <property type="protein sequence ID" value="EEG08977.1"/>
    <property type="molecule type" value="Genomic_DNA"/>
</dbReference>
<dbReference type="InterPro" id="IPR009363">
    <property type="entry name" value="Phage_Mu_Gp16"/>
</dbReference>
<evidence type="ECO:0008006" key="3">
    <source>
        <dbReference type="Google" id="ProtNLM"/>
    </source>
</evidence>
<dbReference type="Proteomes" id="UP000003165">
    <property type="component" value="Unassembled WGS sequence"/>
</dbReference>
<evidence type="ECO:0000313" key="2">
    <source>
        <dbReference type="Proteomes" id="UP000003165"/>
    </source>
</evidence>
<name>B9Z324_9NEIS</name>
<comment type="caution">
    <text evidence="1">The sequence shown here is derived from an EMBL/GenBank/DDBJ whole genome shotgun (WGS) entry which is preliminary data.</text>
</comment>
<dbReference type="Pfam" id="PF06252">
    <property type="entry name" value="GemA"/>
    <property type="match status" value="1"/>
</dbReference>
<protein>
    <recommendedName>
        <fullName evidence="3">Mu-like prophage protein gp16</fullName>
    </recommendedName>
</protein>